<name>A0ABW0UJ15_9ACTN</name>
<dbReference type="EMBL" id="JBHSNY010000002">
    <property type="protein sequence ID" value="MFC5633570.1"/>
    <property type="molecule type" value="Genomic_DNA"/>
</dbReference>
<organism evidence="2 3">
    <name type="scientific">Streptomyces bullii</name>
    <dbReference type="NCBI Taxonomy" id="349910"/>
    <lineage>
        <taxon>Bacteria</taxon>
        <taxon>Bacillati</taxon>
        <taxon>Actinomycetota</taxon>
        <taxon>Actinomycetes</taxon>
        <taxon>Kitasatosporales</taxon>
        <taxon>Streptomycetaceae</taxon>
        <taxon>Streptomyces</taxon>
    </lineage>
</organism>
<dbReference type="RefSeq" id="WP_381018721.1">
    <property type="nucleotide sequence ID" value="NZ_JBHSNY010000002.1"/>
</dbReference>
<accession>A0ABW0UJ15</accession>
<comment type="caution">
    <text evidence="2">The sequence shown here is derived from an EMBL/GenBank/DDBJ whole genome shotgun (WGS) entry which is preliminary data.</text>
</comment>
<evidence type="ECO:0000313" key="2">
    <source>
        <dbReference type="EMBL" id="MFC5633570.1"/>
    </source>
</evidence>
<proteinExistence type="predicted"/>
<keyword evidence="3" id="KW-1185">Reference proteome</keyword>
<feature type="region of interest" description="Disordered" evidence="1">
    <location>
        <begin position="24"/>
        <end position="131"/>
    </location>
</feature>
<evidence type="ECO:0000256" key="1">
    <source>
        <dbReference type="SAM" id="MobiDB-lite"/>
    </source>
</evidence>
<evidence type="ECO:0000313" key="3">
    <source>
        <dbReference type="Proteomes" id="UP001596154"/>
    </source>
</evidence>
<evidence type="ECO:0008006" key="4">
    <source>
        <dbReference type="Google" id="ProtNLM"/>
    </source>
</evidence>
<protein>
    <recommendedName>
        <fullName evidence="4">Lipoprotein</fullName>
    </recommendedName>
</protein>
<dbReference type="Proteomes" id="UP001596154">
    <property type="component" value="Unassembled WGS sequence"/>
</dbReference>
<gene>
    <name evidence="2" type="ORF">ACFPZJ_07140</name>
</gene>
<feature type="compositionally biased region" description="Basic and acidic residues" evidence="1">
    <location>
        <begin position="107"/>
        <end position="131"/>
    </location>
</feature>
<sequence>MTTTATLLVTMAVSALTGCTTVQRLPVPEPSASRSQPPSPYLDGRRQTRIVQAPAREALELIGPSKFPEPSALPSPRTTAPADSAPRSQPSSAHRERGPRPAHPAHRRPDAGRPHADVPDVSEPVRREIRRDVPRNSDVCALGRKYGGWRADSQEATICAETYGR</sequence>
<reference evidence="3" key="1">
    <citation type="journal article" date="2019" name="Int. J. Syst. Evol. Microbiol.">
        <title>The Global Catalogue of Microorganisms (GCM) 10K type strain sequencing project: providing services to taxonomists for standard genome sequencing and annotation.</title>
        <authorList>
            <consortium name="The Broad Institute Genomics Platform"/>
            <consortium name="The Broad Institute Genome Sequencing Center for Infectious Disease"/>
            <person name="Wu L."/>
            <person name="Ma J."/>
        </authorList>
    </citation>
    <scope>NUCLEOTIDE SEQUENCE [LARGE SCALE GENOMIC DNA]</scope>
    <source>
        <strain evidence="3">CGMCC 4.7248</strain>
    </source>
</reference>